<dbReference type="Proteomes" id="UP000249061">
    <property type="component" value="Unassembled WGS sequence"/>
</dbReference>
<dbReference type="PROSITE" id="PS51257">
    <property type="entry name" value="PROKAR_LIPOPROTEIN"/>
    <property type="match status" value="1"/>
</dbReference>
<evidence type="ECO:0000313" key="1">
    <source>
        <dbReference type="EMBL" id="PZR06582.1"/>
    </source>
</evidence>
<sequence>MRRLILSLSLVLVACPREEEPPPPDPPHLLWSADAQSLDNPFPDDRLIVDGVATFRPRWYRPFLPASAVTTQSGTFFNEMAAQAKLYVHAFGNFGSTLMLSSEPLDEATIHGRVARLVKDDGGWRVLEREVLVEHPRETLARRNVAYPDGWPEFIATRPTVPLPENRDGLLVVLKGVKTRSGVELGQSHAFKSANTIDEGALAALGVTADDVIYFLPQHAGDVTSVPRALAAWADANPATVTIPSQGMSSGAPVGLWRSTDPDWASIRPWLNTGWRPPNDVGTVIIGEFSARELRDKLHFKDEWVANPSLAPVKPLKFVAAFPRGARPAGGWPLVIAQHGVSGRNSPRAGTYDSFCLQWAEELALRGMGCIGIDAPDHGTRGVFTDFFSVDDPAAIGDRLREMTFDLLQLERIAVTIDVDGDGAPDIAPKLRYFGNSMGSIMGSGFLPFSKRVSSAMLNVPGAGLSNVVMSKFINELIGFLIIAETGLTFESPEYYVAFPLFRAMAQPFFDVGDPINIAPAISDDMAVLQQAGIRDEVIPNETSVDLANAMRLPKAVNGTGTTPQRGFILVDSADYLSPAAAADYNGHNVIWDFEPIRRQALIFLESDGRELFVP</sequence>
<dbReference type="InterPro" id="IPR029058">
    <property type="entry name" value="AB_hydrolase_fold"/>
</dbReference>
<protein>
    <submittedName>
        <fullName evidence="1">Uncharacterized protein</fullName>
    </submittedName>
</protein>
<comment type="caution">
    <text evidence="1">The sequence shown here is derived from an EMBL/GenBank/DDBJ whole genome shotgun (WGS) entry which is preliminary data.</text>
</comment>
<organism evidence="1 2">
    <name type="scientific">Archangium gephyra</name>
    <dbReference type="NCBI Taxonomy" id="48"/>
    <lineage>
        <taxon>Bacteria</taxon>
        <taxon>Pseudomonadati</taxon>
        <taxon>Myxococcota</taxon>
        <taxon>Myxococcia</taxon>
        <taxon>Myxococcales</taxon>
        <taxon>Cystobacterineae</taxon>
        <taxon>Archangiaceae</taxon>
        <taxon>Archangium</taxon>
    </lineage>
</organism>
<dbReference type="Gene3D" id="3.40.50.1820">
    <property type="entry name" value="alpha/beta hydrolase"/>
    <property type="match status" value="1"/>
</dbReference>
<dbReference type="AlphaFoldDB" id="A0A2W5SUV6"/>
<proteinExistence type="predicted"/>
<evidence type="ECO:0000313" key="2">
    <source>
        <dbReference type="Proteomes" id="UP000249061"/>
    </source>
</evidence>
<dbReference type="SUPFAM" id="SSF53474">
    <property type="entry name" value="alpha/beta-Hydrolases"/>
    <property type="match status" value="1"/>
</dbReference>
<gene>
    <name evidence="1" type="ORF">DI536_29940</name>
</gene>
<reference evidence="1 2" key="1">
    <citation type="submission" date="2017-08" db="EMBL/GenBank/DDBJ databases">
        <title>Infants hospitalized years apart are colonized by the same room-sourced microbial strains.</title>
        <authorList>
            <person name="Brooks B."/>
            <person name="Olm M.R."/>
            <person name="Firek B.A."/>
            <person name="Baker R."/>
            <person name="Thomas B.C."/>
            <person name="Morowitz M.J."/>
            <person name="Banfield J.F."/>
        </authorList>
    </citation>
    <scope>NUCLEOTIDE SEQUENCE [LARGE SCALE GENOMIC DNA]</scope>
    <source>
        <strain evidence="1">S2_003_000_R2_14</strain>
    </source>
</reference>
<accession>A0A2W5SUV6</accession>
<name>A0A2W5SUV6_9BACT</name>
<dbReference type="EMBL" id="QFQP01000037">
    <property type="protein sequence ID" value="PZR06582.1"/>
    <property type="molecule type" value="Genomic_DNA"/>
</dbReference>